<dbReference type="PIRSF" id="PIRSF006276">
    <property type="entry name" value="UspA"/>
    <property type="match status" value="1"/>
</dbReference>
<dbReference type="Proteomes" id="UP000765802">
    <property type="component" value="Unassembled WGS sequence"/>
</dbReference>
<dbReference type="PANTHER" id="PTHR46268">
    <property type="entry name" value="STRESS RESPONSE PROTEIN NHAX"/>
    <property type="match status" value="1"/>
</dbReference>
<dbReference type="RefSeq" id="WP_187255012.1">
    <property type="nucleotide sequence ID" value="NZ_JBHULF010000006.1"/>
</dbReference>
<dbReference type="InterPro" id="IPR006015">
    <property type="entry name" value="Universal_stress_UspA"/>
</dbReference>
<organism evidence="4 5">
    <name type="scientific">Flavihumibacter stibioxidans</name>
    <dbReference type="NCBI Taxonomy" id="1834163"/>
    <lineage>
        <taxon>Bacteria</taxon>
        <taxon>Pseudomonadati</taxon>
        <taxon>Bacteroidota</taxon>
        <taxon>Chitinophagia</taxon>
        <taxon>Chitinophagales</taxon>
        <taxon>Chitinophagaceae</taxon>
        <taxon>Flavihumibacter</taxon>
    </lineage>
</organism>
<keyword evidence="2" id="KW-0963">Cytoplasm</keyword>
<dbReference type="PANTHER" id="PTHR46268:SF6">
    <property type="entry name" value="UNIVERSAL STRESS PROTEIN UP12"/>
    <property type="match status" value="1"/>
</dbReference>
<proteinExistence type="inferred from homology"/>
<dbReference type="CDD" id="cd00293">
    <property type="entry name" value="USP-like"/>
    <property type="match status" value="1"/>
</dbReference>
<sequence length="141" mass="15600">MKKILIATEGGPLTENVVQHGIELAKLLNAEIGFIYAADATGFIGEGGYTAQNYLEDLHKEARELFVRLQSEFGIKQNWTFIKDGKPAAKIVETANEWDADYIVIGTHGRTGISHLLLSSVAEHVIRHSKVPVLVITHEHK</sequence>
<accession>A0ABR7M422</accession>
<dbReference type="InterPro" id="IPR006016">
    <property type="entry name" value="UspA"/>
</dbReference>
<reference evidence="4 5" key="1">
    <citation type="submission" date="2016-07" db="EMBL/GenBank/DDBJ databases">
        <title>Genome analysis of Flavihumibacter stibioxidans YS-17.</title>
        <authorList>
            <person name="Shi K."/>
            <person name="Han Y."/>
            <person name="Wang G."/>
        </authorList>
    </citation>
    <scope>NUCLEOTIDE SEQUENCE [LARGE SCALE GENOMIC DNA]</scope>
    <source>
        <strain evidence="4 5">YS-17</strain>
    </source>
</reference>
<dbReference type="Pfam" id="PF00582">
    <property type="entry name" value="Usp"/>
    <property type="match status" value="1"/>
</dbReference>
<evidence type="ECO:0000259" key="3">
    <source>
        <dbReference type="Pfam" id="PF00582"/>
    </source>
</evidence>
<feature type="domain" description="UspA" evidence="3">
    <location>
        <begin position="1"/>
        <end position="136"/>
    </location>
</feature>
<comment type="subcellular location">
    <subcellularLocation>
        <location evidence="2">Cytoplasm</location>
    </subcellularLocation>
</comment>
<dbReference type="PRINTS" id="PR01438">
    <property type="entry name" value="UNVRSLSTRESS"/>
</dbReference>
<comment type="similarity">
    <text evidence="1 2">Belongs to the universal stress protein A family.</text>
</comment>
<dbReference type="Gene3D" id="3.40.50.620">
    <property type="entry name" value="HUPs"/>
    <property type="match status" value="1"/>
</dbReference>
<dbReference type="EMBL" id="MBUA01000001">
    <property type="protein sequence ID" value="MBC6489656.1"/>
    <property type="molecule type" value="Genomic_DNA"/>
</dbReference>
<evidence type="ECO:0000313" key="4">
    <source>
        <dbReference type="EMBL" id="MBC6489656.1"/>
    </source>
</evidence>
<dbReference type="InterPro" id="IPR014729">
    <property type="entry name" value="Rossmann-like_a/b/a_fold"/>
</dbReference>
<evidence type="ECO:0000256" key="2">
    <source>
        <dbReference type="PIRNR" id="PIRNR006276"/>
    </source>
</evidence>
<gene>
    <name evidence="4" type="ORF">BC349_01645</name>
</gene>
<dbReference type="SUPFAM" id="SSF52402">
    <property type="entry name" value="Adenine nucleotide alpha hydrolases-like"/>
    <property type="match status" value="1"/>
</dbReference>
<keyword evidence="5" id="KW-1185">Reference proteome</keyword>
<protein>
    <recommendedName>
        <fullName evidence="2">Universal stress protein</fullName>
    </recommendedName>
</protein>
<evidence type="ECO:0000256" key="1">
    <source>
        <dbReference type="ARBA" id="ARBA00008791"/>
    </source>
</evidence>
<comment type="caution">
    <text evidence="4">The sequence shown here is derived from an EMBL/GenBank/DDBJ whole genome shotgun (WGS) entry which is preliminary data.</text>
</comment>
<name>A0ABR7M422_9BACT</name>
<evidence type="ECO:0000313" key="5">
    <source>
        <dbReference type="Proteomes" id="UP000765802"/>
    </source>
</evidence>